<gene>
    <name evidence="7" type="ORF">LOD99_3496</name>
</gene>
<feature type="compositionally biased region" description="Polar residues" evidence="5">
    <location>
        <begin position="271"/>
        <end position="287"/>
    </location>
</feature>
<evidence type="ECO:0000256" key="3">
    <source>
        <dbReference type="ARBA" id="ARBA00022833"/>
    </source>
</evidence>
<feature type="region of interest" description="Disordered" evidence="5">
    <location>
        <begin position="271"/>
        <end position="295"/>
    </location>
</feature>
<dbReference type="PROSITE" id="PS50089">
    <property type="entry name" value="ZF_RING_2"/>
    <property type="match status" value="1"/>
</dbReference>
<dbReference type="InterPro" id="IPR039503">
    <property type="entry name" value="BARD1_Znf-RING"/>
</dbReference>
<evidence type="ECO:0000256" key="1">
    <source>
        <dbReference type="ARBA" id="ARBA00022723"/>
    </source>
</evidence>
<protein>
    <submittedName>
        <fullName evidence="7">BRCA1-associated RING domain protein 1</fullName>
    </submittedName>
</protein>
<dbReference type="SUPFAM" id="SSF57850">
    <property type="entry name" value="RING/U-box"/>
    <property type="match status" value="1"/>
</dbReference>
<evidence type="ECO:0000256" key="5">
    <source>
        <dbReference type="SAM" id="MobiDB-lite"/>
    </source>
</evidence>
<feature type="region of interest" description="Disordered" evidence="5">
    <location>
        <begin position="383"/>
        <end position="405"/>
    </location>
</feature>
<feature type="compositionally biased region" description="Polar residues" evidence="5">
    <location>
        <begin position="168"/>
        <end position="177"/>
    </location>
</feature>
<dbReference type="Proteomes" id="UP001165289">
    <property type="component" value="Unassembled WGS sequence"/>
</dbReference>
<feature type="region of interest" description="Disordered" evidence="5">
    <location>
        <begin position="103"/>
        <end position="125"/>
    </location>
</feature>
<proteinExistence type="predicted"/>
<dbReference type="InterPro" id="IPR001841">
    <property type="entry name" value="Znf_RING"/>
</dbReference>
<keyword evidence="1" id="KW-0479">Metal-binding</keyword>
<feature type="compositionally biased region" description="Polar residues" evidence="5">
    <location>
        <begin position="1412"/>
        <end position="1439"/>
    </location>
</feature>
<evidence type="ECO:0000313" key="7">
    <source>
        <dbReference type="EMBL" id="KAI6653601.1"/>
    </source>
</evidence>
<feature type="compositionally biased region" description="Basic residues" evidence="5">
    <location>
        <begin position="1531"/>
        <end position="1548"/>
    </location>
</feature>
<dbReference type="EMBL" id="JAKMXF010000266">
    <property type="protein sequence ID" value="KAI6653601.1"/>
    <property type="molecule type" value="Genomic_DNA"/>
</dbReference>
<keyword evidence="3" id="KW-0862">Zinc</keyword>
<feature type="domain" description="RING-type" evidence="6">
    <location>
        <begin position="24"/>
        <end position="64"/>
    </location>
</feature>
<comment type="caution">
    <text evidence="7">The sequence shown here is derived from an EMBL/GenBank/DDBJ whole genome shotgun (WGS) entry which is preliminary data.</text>
</comment>
<evidence type="ECO:0000256" key="4">
    <source>
        <dbReference type="PROSITE-ProRule" id="PRU00175"/>
    </source>
</evidence>
<evidence type="ECO:0000313" key="8">
    <source>
        <dbReference type="Proteomes" id="UP001165289"/>
    </source>
</evidence>
<feature type="region of interest" description="Disordered" evidence="5">
    <location>
        <begin position="1511"/>
        <end position="1548"/>
    </location>
</feature>
<keyword evidence="2 4" id="KW-0863">Zinc-finger</keyword>
<dbReference type="GO" id="GO:0008270">
    <property type="term" value="F:zinc ion binding"/>
    <property type="evidence" value="ECO:0007669"/>
    <property type="project" value="UniProtKB-KW"/>
</dbReference>
<feature type="compositionally biased region" description="Polar residues" evidence="5">
    <location>
        <begin position="1253"/>
        <end position="1281"/>
    </location>
</feature>
<sequence length="1548" mass="173660">MTSQLLPFTNLLNAISNLEKCLNCSFCSRAYSDPYTLTTCGHTFCKPCITIFVSSHQANCPLCNIPNWLNQSQPNRQLKALLQHYWKLRELLGLSGPVSSVPNYKKPQIEKNRRRGKKREKIIAPTDETNKEIDLNDIDDNYPVDFSIIEICNEFINTHRKEDISIQTADTDNSESLVQDEKSNHKPELETRSLSDKSSHQQDTNINDKDIYNVLETKTNNIENTDDILITNTKPDITADSNLPTTLQPDYDVILNNTLSQEIDINTLTLTQTNSKEKSNSPPSQSCEQKRENSHLTQSPFLENYCSSPNLKNHTPKLFSQSMFLSSPKVEIIKPCASQYNPNTQTQNTDSEKQEYQISTSPILSEKSDASRIIPDSNKLTINESSQQNTLKAASLDTPDRGHSSFTSHIQDYSISQPLIIQQTNLDSTHFSDLFSSQDQETPRSQTPVIKPIVIQFYSNTQAHNTVNLTNTQKQEYPIDASIIPKKFDAFCTIPDSNKLTIDEYSQQNIDNTTIAIPPDGMKSQELLVNSPSDTPDRAHSSLLPQIQNNSISQSSIIDQTNIALNSTHFSDLFSSQYPSRSQSPVIEPVEEIRKVPYSPAHTLIRSCSQQKNDYVMINQSPIIGQTNAIHSHPNSPIHTPTKICSLEEQEIHITDQSSIISQCERTSPIHNSLIHSLTQSPVIKENISQTHAAIPNIEVHQSNSEIVDSSILIDDNSIPEPVEATTKPTYDLQTNIHTIIVSDDSSDKSCPEVTKHIYKPRQLHPNKLNVVPISSSYPFTSLDHSAHNTSFPGLNFPTKSTSIFPSQHSQPSNRFQYNLLDRDTPTISHSTKYFQTYHNSNASRIKHFPKTKMANELSEDGDVPSNLERNEQQLPNDKFPRSAIRRRLDVRKLSTDLKTPIYENNWFTDRYQSLFTSPSIHPIPQENLSLPIVFPTVNQSLFADNNNHDRMTEIPTKLFTNSENIFSPNTDAKSQQLGYDDVEVLLTPHSIPKFETHVMLPIFDQDCSPPTKYTESLSDEEDKEESNHFKICHSQSPKIVFPSSSHPDTPVVISPTKPPILEQDLSLTNVSEKLIPVNGDTEECNHYNISHPESPRIVSPSSSHSNAVISPTKHDITEEELPLLNAEKSNHINFCNSQSPNIVSPSRSHSNLSLVISPMKHPIVEENLSLPIPLIPDAKLSDNREIEGGVNDLKMLPTNYITNSQSNQLPTSSILSTVHNGINLNVDKNLQDILISPRKDAISELSAHSNTSAVISQDKQSNIIDDTVSLPSTPPSNDNQQDMHDFPIKYTNSNLIPISPEKDAPSLQLDHNSEQLTTLNSKSSPTRIEIASPLPNNSDEVPEFLSQVSPSRIHTPKHTNENIYLQITPLLHSQFSQMNDVLSLARELDNKFSKNYAIDSDTDSVFSLTHNSPKPNSTNSPYLSLTPKNHTVHTSSPTGKEMAQGNDRFNSPLGISIFDYADMSIDESINTIQHYSPSISSPPTLNPVKRRSTAFQCKKLKLANTFMEQKNSRVLSPKKSNVISNFSNKPSKHRGKSRYKHRGLQAN</sequence>
<evidence type="ECO:0000256" key="2">
    <source>
        <dbReference type="ARBA" id="ARBA00022771"/>
    </source>
</evidence>
<feature type="compositionally biased region" description="Polar residues" evidence="5">
    <location>
        <begin position="1511"/>
        <end position="1530"/>
    </location>
</feature>
<name>A0AAV7JXE5_9METZ</name>
<dbReference type="InterPro" id="IPR013083">
    <property type="entry name" value="Znf_RING/FYVE/PHD"/>
</dbReference>
<feature type="region of interest" description="Disordered" evidence="5">
    <location>
        <begin position="1253"/>
        <end position="1285"/>
    </location>
</feature>
<dbReference type="Pfam" id="PF14835">
    <property type="entry name" value="zf-RING_6"/>
    <property type="match status" value="1"/>
</dbReference>
<dbReference type="Gene3D" id="3.30.40.10">
    <property type="entry name" value="Zinc/RING finger domain, C3HC4 (zinc finger)"/>
    <property type="match status" value="1"/>
</dbReference>
<evidence type="ECO:0000259" key="6">
    <source>
        <dbReference type="PROSITE" id="PS50089"/>
    </source>
</evidence>
<feature type="compositionally biased region" description="Polar residues" evidence="5">
    <location>
        <begin position="383"/>
        <end position="392"/>
    </location>
</feature>
<organism evidence="7 8">
    <name type="scientific">Oopsacas minuta</name>
    <dbReference type="NCBI Taxonomy" id="111878"/>
    <lineage>
        <taxon>Eukaryota</taxon>
        <taxon>Metazoa</taxon>
        <taxon>Porifera</taxon>
        <taxon>Hexactinellida</taxon>
        <taxon>Hexasterophora</taxon>
        <taxon>Lyssacinosida</taxon>
        <taxon>Leucopsacidae</taxon>
        <taxon>Oopsacas</taxon>
    </lineage>
</organism>
<feature type="compositionally biased region" description="Basic and acidic residues" evidence="5">
    <location>
        <begin position="179"/>
        <end position="208"/>
    </location>
</feature>
<keyword evidence="8" id="KW-1185">Reference proteome</keyword>
<feature type="region of interest" description="Disordered" evidence="5">
    <location>
        <begin position="1412"/>
        <end position="1446"/>
    </location>
</feature>
<dbReference type="SMART" id="SM00184">
    <property type="entry name" value="RING"/>
    <property type="match status" value="1"/>
</dbReference>
<accession>A0AAV7JXE5</accession>
<feature type="region of interest" description="Disordered" evidence="5">
    <location>
        <begin position="168"/>
        <end position="208"/>
    </location>
</feature>
<dbReference type="InterPro" id="IPR017907">
    <property type="entry name" value="Znf_RING_CS"/>
</dbReference>
<reference evidence="7 8" key="1">
    <citation type="journal article" date="2023" name="BMC Biol.">
        <title>The compact genome of the sponge Oopsacas minuta (Hexactinellida) is lacking key metazoan core genes.</title>
        <authorList>
            <person name="Santini S."/>
            <person name="Schenkelaars Q."/>
            <person name="Jourda C."/>
            <person name="Duchesne M."/>
            <person name="Belahbib H."/>
            <person name="Rocher C."/>
            <person name="Selva M."/>
            <person name="Riesgo A."/>
            <person name="Vervoort M."/>
            <person name="Leys S.P."/>
            <person name="Kodjabachian L."/>
            <person name="Le Bivic A."/>
            <person name="Borchiellini C."/>
            <person name="Claverie J.M."/>
            <person name="Renard E."/>
        </authorList>
    </citation>
    <scope>NUCLEOTIDE SEQUENCE [LARGE SCALE GENOMIC DNA]</scope>
    <source>
        <strain evidence="7">SPO-2</strain>
    </source>
</reference>
<dbReference type="PROSITE" id="PS00518">
    <property type="entry name" value="ZF_RING_1"/>
    <property type="match status" value="1"/>
</dbReference>